<organism evidence="1 2">
    <name type="scientific">Sphingopyxis terrae subsp. terrae NBRC 15098</name>
    <dbReference type="NCBI Taxonomy" id="1219058"/>
    <lineage>
        <taxon>Bacteria</taxon>
        <taxon>Pseudomonadati</taxon>
        <taxon>Pseudomonadota</taxon>
        <taxon>Alphaproteobacteria</taxon>
        <taxon>Sphingomonadales</taxon>
        <taxon>Sphingomonadaceae</taxon>
        <taxon>Sphingopyxis</taxon>
    </lineage>
</organism>
<accession>A0A142W2Q7</accession>
<evidence type="ECO:0000313" key="2">
    <source>
        <dbReference type="Proteomes" id="UP000076234"/>
    </source>
</evidence>
<sequence length="104" mass="11829">MSDRYEDKPFLRYVDAWVLDAIGHLDEPTRSYCAAMEPTLRHSLGLAGSWQEMVAQQMKFAPDLAAQIRKIWDDGRVKFAAAHGRPADPVQFAMTFVDRNFGRA</sequence>
<dbReference type="RefSeq" id="WP_062902680.1">
    <property type="nucleotide sequence ID" value="NZ_CP013342.1"/>
</dbReference>
<dbReference type="Proteomes" id="UP000076234">
    <property type="component" value="Chromosome"/>
</dbReference>
<dbReference type="AlphaFoldDB" id="A0A142W2Q7"/>
<evidence type="ECO:0000313" key="1">
    <source>
        <dbReference type="EMBL" id="AMU96338.1"/>
    </source>
</evidence>
<protein>
    <submittedName>
        <fullName evidence="1">Uncharacterized protein</fullName>
    </submittedName>
</protein>
<dbReference type="EMBL" id="CP013342">
    <property type="protein sequence ID" value="AMU96338.1"/>
    <property type="molecule type" value="Genomic_DNA"/>
</dbReference>
<dbReference type="STRING" id="1219058.AOA14_17190"/>
<reference evidence="1 2" key="2">
    <citation type="journal article" date="2016" name="Genome Announc.">
        <title>Complete Genome Sequence of Sphingopyxis terrae Strain 203-1 (NBRC 111660), a Polyethylene Glycol Degrader.</title>
        <authorList>
            <person name="Ohtsubo Y."/>
            <person name="Nonoyama S."/>
            <person name="Nagata Y."/>
            <person name="Numata M."/>
            <person name="Tsuchikane K."/>
            <person name="Hosoyama A."/>
            <person name="Yamazoe A."/>
            <person name="Tsuda M."/>
            <person name="Fujita N."/>
            <person name="Kawai F."/>
        </authorList>
    </citation>
    <scope>NUCLEOTIDE SEQUENCE [LARGE SCALE GENOMIC DNA]</scope>
    <source>
        <strain evidence="1 2">203-1</strain>
    </source>
</reference>
<gene>
    <name evidence="1" type="ORF">AOA14_17190</name>
</gene>
<dbReference type="KEGG" id="ster:AOA14_17190"/>
<proteinExistence type="predicted"/>
<reference evidence="2" key="1">
    <citation type="submission" date="2015-11" db="EMBL/GenBank/DDBJ databases">
        <title>Complete genome sequence of a polyethylene glycol-degrading strain Sphingopyxis terrae strain 203-1 (NBRC 15098).</title>
        <authorList>
            <person name="Yoshiyuki O."/>
            <person name="Shouta N."/>
            <person name="Nagata Y."/>
            <person name="Numata M."/>
            <person name="Tsuchikane K."/>
            <person name="Hosoyama A."/>
            <person name="Yamazoe A."/>
            <person name="Tsuda M."/>
            <person name="Fujita N."/>
            <person name="Kawai F."/>
        </authorList>
    </citation>
    <scope>NUCLEOTIDE SEQUENCE [LARGE SCALE GENOMIC DNA]</scope>
    <source>
        <strain evidence="2">203-1</strain>
    </source>
</reference>
<name>A0A142W2Q7_9SPHN</name>